<dbReference type="EMBL" id="BMAT01013088">
    <property type="protein sequence ID" value="GFS05484.1"/>
    <property type="molecule type" value="Genomic_DNA"/>
</dbReference>
<feature type="region of interest" description="Disordered" evidence="1">
    <location>
        <begin position="30"/>
        <end position="104"/>
    </location>
</feature>
<evidence type="ECO:0000313" key="2">
    <source>
        <dbReference type="EMBL" id="GFS05484.1"/>
    </source>
</evidence>
<feature type="compositionally biased region" description="Basic and acidic residues" evidence="1">
    <location>
        <begin position="92"/>
        <end position="104"/>
    </location>
</feature>
<feature type="compositionally biased region" description="Basic and acidic residues" evidence="1">
    <location>
        <begin position="47"/>
        <end position="56"/>
    </location>
</feature>
<dbReference type="AlphaFoldDB" id="A0AAV4I8R4"/>
<evidence type="ECO:0000256" key="1">
    <source>
        <dbReference type="SAM" id="MobiDB-lite"/>
    </source>
</evidence>
<evidence type="ECO:0000313" key="3">
    <source>
        <dbReference type="Proteomes" id="UP000762676"/>
    </source>
</evidence>
<gene>
    <name evidence="2" type="ORF">ElyMa_006521000</name>
</gene>
<comment type="caution">
    <text evidence="2">The sequence shown here is derived from an EMBL/GenBank/DDBJ whole genome shotgun (WGS) entry which is preliminary data.</text>
</comment>
<feature type="compositionally biased region" description="Low complexity" evidence="1">
    <location>
        <begin position="30"/>
        <end position="46"/>
    </location>
</feature>
<name>A0AAV4I8R4_9GAST</name>
<protein>
    <submittedName>
        <fullName evidence="2">Uncharacterized protein</fullName>
    </submittedName>
</protein>
<proteinExistence type="predicted"/>
<sequence length="121" mass="13264">MFSLRIRSFGATITNTTAISDKNNGIIIINNNKSSNNDSSSSSSRRVSSDEPERGELSVSPGVHTAVVHGARLYHHDNKPATALRQTITGQERQRDWGSDLRGELNTDEEKIACQQLLSPT</sequence>
<keyword evidence="3" id="KW-1185">Reference proteome</keyword>
<reference evidence="2 3" key="1">
    <citation type="journal article" date="2021" name="Elife">
        <title>Chloroplast acquisition without the gene transfer in kleptoplastic sea slugs, Plakobranchus ocellatus.</title>
        <authorList>
            <person name="Maeda T."/>
            <person name="Takahashi S."/>
            <person name="Yoshida T."/>
            <person name="Shimamura S."/>
            <person name="Takaki Y."/>
            <person name="Nagai Y."/>
            <person name="Toyoda A."/>
            <person name="Suzuki Y."/>
            <person name="Arimoto A."/>
            <person name="Ishii H."/>
            <person name="Satoh N."/>
            <person name="Nishiyama T."/>
            <person name="Hasebe M."/>
            <person name="Maruyama T."/>
            <person name="Minagawa J."/>
            <person name="Obokata J."/>
            <person name="Shigenobu S."/>
        </authorList>
    </citation>
    <scope>NUCLEOTIDE SEQUENCE [LARGE SCALE GENOMIC DNA]</scope>
</reference>
<dbReference type="Proteomes" id="UP000762676">
    <property type="component" value="Unassembled WGS sequence"/>
</dbReference>
<organism evidence="2 3">
    <name type="scientific">Elysia marginata</name>
    <dbReference type="NCBI Taxonomy" id="1093978"/>
    <lineage>
        <taxon>Eukaryota</taxon>
        <taxon>Metazoa</taxon>
        <taxon>Spiralia</taxon>
        <taxon>Lophotrochozoa</taxon>
        <taxon>Mollusca</taxon>
        <taxon>Gastropoda</taxon>
        <taxon>Heterobranchia</taxon>
        <taxon>Euthyneura</taxon>
        <taxon>Panpulmonata</taxon>
        <taxon>Sacoglossa</taxon>
        <taxon>Placobranchoidea</taxon>
        <taxon>Plakobranchidae</taxon>
        <taxon>Elysia</taxon>
    </lineage>
</organism>
<accession>A0AAV4I8R4</accession>